<feature type="compositionally biased region" description="Basic and acidic residues" evidence="1">
    <location>
        <begin position="71"/>
        <end position="83"/>
    </location>
</feature>
<sequence length="184" mass="20090">MCLSLPPTGGRGRWGDDEERADGRRERERERELGGPTAPWACGRDGAESACGLLQAAKRACTVSFPGAVGDPRRREEGGREGGREEEEEEEEEDGSPKPFGETLHNQKGLRRATKGGVFAPLFRSSPSRRRSAIFTTPRGLGKLSPFPASSEVSMRASAVKRAPPSQGQGQLVPWKKNNNQFWS</sequence>
<comment type="caution">
    <text evidence="2">The sequence shown here is derived from an EMBL/GenBank/DDBJ whole genome shotgun (WGS) entry which is preliminary data.</text>
</comment>
<evidence type="ECO:0000256" key="1">
    <source>
        <dbReference type="SAM" id="MobiDB-lite"/>
    </source>
</evidence>
<dbReference type="EMBL" id="CAUYUJ010018582">
    <property type="protein sequence ID" value="CAK0884755.1"/>
    <property type="molecule type" value="Genomic_DNA"/>
</dbReference>
<proteinExistence type="predicted"/>
<gene>
    <name evidence="2" type="ORF">PCOR1329_LOCUS66565</name>
</gene>
<accession>A0ABN9WH63</accession>
<name>A0ABN9WH63_9DINO</name>
<feature type="region of interest" description="Disordered" evidence="1">
    <location>
        <begin position="1"/>
        <end position="45"/>
    </location>
</feature>
<protein>
    <submittedName>
        <fullName evidence="2">Uncharacterized protein</fullName>
    </submittedName>
</protein>
<keyword evidence="3" id="KW-1185">Reference proteome</keyword>
<feature type="compositionally biased region" description="Acidic residues" evidence="1">
    <location>
        <begin position="84"/>
        <end position="94"/>
    </location>
</feature>
<evidence type="ECO:0000313" key="3">
    <source>
        <dbReference type="Proteomes" id="UP001189429"/>
    </source>
</evidence>
<feature type="region of interest" description="Disordered" evidence="1">
    <location>
        <begin position="62"/>
        <end position="184"/>
    </location>
</feature>
<organism evidence="2 3">
    <name type="scientific">Prorocentrum cordatum</name>
    <dbReference type="NCBI Taxonomy" id="2364126"/>
    <lineage>
        <taxon>Eukaryota</taxon>
        <taxon>Sar</taxon>
        <taxon>Alveolata</taxon>
        <taxon>Dinophyceae</taxon>
        <taxon>Prorocentrales</taxon>
        <taxon>Prorocentraceae</taxon>
        <taxon>Prorocentrum</taxon>
    </lineage>
</organism>
<feature type="compositionally biased region" description="Basic and acidic residues" evidence="1">
    <location>
        <begin position="21"/>
        <end position="33"/>
    </location>
</feature>
<reference evidence="2" key="1">
    <citation type="submission" date="2023-10" db="EMBL/GenBank/DDBJ databases">
        <authorList>
            <person name="Chen Y."/>
            <person name="Shah S."/>
            <person name="Dougan E. K."/>
            <person name="Thang M."/>
            <person name="Chan C."/>
        </authorList>
    </citation>
    <scope>NUCLEOTIDE SEQUENCE [LARGE SCALE GENOMIC DNA]</scope>
</reference>
<evidence type="ECO:0000313" key="2">
    <source>
        <dbReference type="EMBL" id="CAK0884755.1"/>
    </source>
</evidence>
<dbReference type="Proteomes" id="UP001189429">
    <property type="component" value="Unassembled WGS sequence"/>
</dbReference>